<dbReference type="OrthoDB" id="4412419at2"/>
<accession>A0A1N7IQM7</accession>
<keyword evidence="2" id="KW-0732">Signal</keyword>
<organism evidence="3 4">
    <name type="scientific">Corynebacterium appendicis CIP 107643</name>
    <dbReference type="NCBI Taxonomy" id="1161099"/>
    <lineage>
        <taxon>Bacteria</taxon>
        <taxon>Bacillati</taxon>
        <taxon>Actinomycetota</taxon>
        <taxon>Actinomycetes</taxon>
        <taxon>Mycobacteriales</taxon>
        <taxon>Corynebacteriaceae</taxon>
        <taxon>Corynebacterium</taxon>
    </lineage>
</organism>
<keyword evidence="4" id="KW-1185">Reference proteome</keyword>
<dbReference type="Proteomes" id="UP000186292">
    <property type="component" value="Unassembled WGS sequence"/>
</dbReference>
<evidence type="ECO:0000256" key="1">
    <source>
        <dbReference type="SAM" id="MobiDB-lite"/>
    </source>
</evidence>
<dbReference type="STRING" id="1161099.SAMN05444817_101315"/>
<feature type="chain" id="PRO_5012387958" description="Secreted protein" evidence="2">
    <location>
        <begin position="25"/>
        <end position="176"/>
    </location>
</feature>
<sequence>MAQSLAHRSTKILAGIFLASTALAGCGESSDNLDEPSLTASTTSSESSTSEQPSSSSPREAEASGSEKDSAPESEPASERKSEPTFVECYEANAALLSDGSVVTDTINCGVEEEPEQPSEPAAPAEPECSGGAAECGYGYDEKGNPNPSSGELQTQWGCEQGYITDPELCATVSEL</sequence>
<name>A0A1N7IQM7_9CORY</name>
<feature type="region of interest" description="Disordered" evidence="1">
    <location>
        <begin position="26"/>
        <end position="86"/>
    </location>
</feature>
<feature type="compositionally biased region" description="Basic and acidic residues" evidence="1">
    <location>
        <begin position="59"/>
        <end position="83"/>
    </location>
</feature>
<gene>
    <name evidence="3" type="ORF">SAMN05444817_101315</name>
</gene>
<evidence type="ECO:0000256" key="2">
    <source>
        <dbReference type="SAM" id="SignalP"/>
    </source>
</evidence>
<evidence type="ECO:0008006" key="5">
    <source>
        <dbReference type="Google" id="ProtNLM"/>
    </source>
</evidence>
<evidence type="ECO:0000313" key="4">
    <source>
        <dbReference type="Proteomes" id="UP000186292"/>
    </source>
</evidence>
<protein>
    <recommendedName>
        <fullName evidence="5">Secreted protein</fullName>
    </recommendedName>
</protein>
<feature type="compositionally biased region" description="Low complexity" evidence="1">
    <location>
        <begin position="35"/>
        <end position="58"/>
    </location>
</feature>
<feature type="compositionally biased region" description="Polar residues" evidence="1">
    <location>
        <begin position="146"/>
        <end position="155"/>
    </location>
</feature>
<dbReference type="AlphaFoldDB" id="A0A1N7IQM7"/>
<reference evidence="4" key="1">
    <citation type="submission" date="2017-01" db="EMBL/GenBank/DDBJ databases">
        <authorList>
            <person name="Varghese N."/>
            <person name="Submissions S."/>
        </authorList>
    </citation>
    <scope>NUCLEOTIDE SEQUENCE [LARGE SCALE GENOMIC DNA]</scope>
    <source>
        <strain evidence="4">DSM 44531</strain>
    </source>
</reference>
<feature type="region of interest" description="Disordered" evidence="1">
    <location>
        <begin position="109"/>
        <end position="155"/>
    </location>
</feature>
<dbReference type="EMBL" id="FTOF01000001">
    <property type="protein sequence ID" value="SIS39384.1"/>
    <property type="molecule type" value="Genomic_DNA"/>
</dbReference>
<feature type="compositionally biased region" description="Low complexity" evidence="1">
    <location>
        <begin position="119"/>
        <end position="136"/>
    </location>
</feature>
<feature type="signal peptide" evidence="2">
    <location>
        <begin position="1"/>
        <end position="24"/>
    </location>
</feature>
<proteinExistence type="predicted"/>
<dbReference type="RefSeq" id="WP_076598273.1">
    <property type="nucleotide sequence ID" value="NZ_CP046976.1"/>
</dbReference>
<evidence type="ECO:0000313" key="3">
    <source>
        <dbReference type="EMBL" id="SIS39384.1"/>
    </source>
</evidence>